<keyword evidence="1" id="KW-1133">Transmembrane helix</keyword>
<evidence type="ECO:0008006" key="4">
    <source>
        <dbReference type="Google" id="ProtNLM"/>
    </source>
</evidence>
<keyword evidence="1" id="KW-0472">Membrane</keyword>
<protein>
    <recommendedName>
        <fullName evidence="4">Sulfate permease</fullName>
    </recommendedName>
</protein>
<dbReference type="RefSeq" id="WP_091490505.1">
    <property type="nucleotide sequence ID" value="NZ_LT629692.1"/>
</dbReference>
<dbReference type="OrthoDB" id="4774131at2"/>
<reference evidence="2 3" key="1">
    <citation type="submission" date="2016-10" db="EMBL/GenBank/DDBJ databases">
        <authorList>
            <person name="de Groot N.N."/>
        </authorList>
    </citation>
    <scope>NUCLEOTIDE SEQUENCE [LARGE SCALE GENOMIC DNA]</scope>
    <source>
        <strain evidence="2 3">DSM 23142</strain>
    </source>
</reference>
<keyword evidence="1" id="KW-0812">Transmembrane</keyword>
<gene>
    <name evidence="2" type="ORF">SAMN04489810_2439</name>
</gene>
<proteinExistence type="predicted"/>
<accession>A0A1G8ANZ5</accession>
<dbReference type="AlphaFoldDB" id="A0A1G8ANZ5"/>
<dbReference type="STRING" id="370764.SAMN04489810_2439"/>
<evidence type="ECO:0000256" key="1">
    <source>
        <dbReference type="SAM" id="Phobius"/>
    </source>
</evidence>
<sequence length="116" mass="12937">MFQLLIAFVGRIYTFFQRTMPTNMIIRATHTRRGLKWGAPAMLLAVVYVVIAASLAQWVASGAPGWINLLVLVCLWNVLKFVVNGPVTLVRLVRVRAIERRYRDAGVASRATIPVG</sequence>
<evidence type="ECO:0000313" key="3">
    <source>
        <dbReference type="Proteomes" id="UP000199009"/>
    </source>
</evidence>
<evidence type="ECO:0000313" key="2">
    <source>
        <dbReference type="EMBL" id="SDH22688.1"/>
    </source>
</evidence>
<organism evidence="2 3">
    <name type="scientific">Microbacterium pygmaeum</name>
    <dbReference type="NCBI Taxonomy" id="370764"/>
    <lineage>
        <taxon>Bacteria</taxon>
        <taxon>Bacillati</taxon>
        <taxon>Actinomycetota</taxon>
        <taxon>Actinomycetes</taxon>
        <taxon>Micrococcales</taxon>
        <taxon>Microbacteriaceae</taxon>
        <taxon>Microbacterium</taxon>
    </lineage>
</organism>
<keyword evidence="3" id="KW-1185">Reference proteome</keyword>
<dbReference type="EMBL" id="LT629692">
    <property type="protein sequence ID" value="SDH22688.1"/>
    <property type="molecule type" value="Genomic_DNA"/>
</dbReference>
<name>A0A1G8ANZ5_9MICO</name>
<feature type="transmembrane region" description="Helical" evidence="1">
    <location>
        <begin position="37"/>
        <end position="60"/>
    </location>
</feature>
<dbReference type="Proteomes" id="UP000199009">
    <property type="component" value="Chromosome I"/>
</dbReference>
<feature type="transmembrane region" description="Helical" evidence="1">
    <location>
        <begin position="66"/>
        <end position="93"/>
    </location>
</feature>